<dbReference type="InterPro" id="IPR021737">
    <property type="entry name" value="Phage_phiKZ_Orf197"/>
</dbReference>
<organism evidence="2 3">
    <name type="scientific">Paenisporosarcina quisquiliarum</name>
    <dbReference type="NCBI Taxonomy" id="365346"/>
    <lineage>
        <taxon>Bacteria</taxon>
        <taxon>Bacillati</taxon>
        <taxon>Bacillota</taxon>
        <taxon>Bacilli</taxon>
        <taxon>Bacillales</taxon>
        <taxon>Caryophanaceae</taxon>
        <taxon>Paenisporosarcina</taxon>
    </lineage>
</organism>
<gene>
    <name evidence="2" type="ORF">M9R32_12795</name>
</gene>
<comment type="caution">
    <text evidence="2">The sequence shown here is derived from an EMBL/GenBank/DDBJ whole genome shotgun (WGS) entry which is preliminary data.</text>
</comment>
<dbReference type="Proteomes" id="UP001152173">
    <property type="component" value="Unassembled WGS sequence"/>
</dbReference>
<feature type="transmembrane region" description="Helical" evidence="1">
    <location>
        <begin position="31"/>
        <end position="52"/>
    </location>
</feature>
<sequence>MTIFSYLLIGHLIGDFLFQTSWMARLKATKWVPLIVHCIVYTMSLIAVAFLGGGLLPIGAIVLLFFSHLVLDKRLFVAWWVKHVMRTEGQETKWLCIMVDQIFHVIILGVIAHFWF</sequence>
<evidence type="ECO:0000313" key="2">
    <source>
        <dbReference type="EMBL" id="MCZ8538066.1"/>
    </source>
</evidence>
<dbReference type="AlphaFoldDB" id="A0A9X3RDZ2"/>
<keyword evidence="3" id="KW-1185">Reference proteome</keyword>
<reference evidence="2" key="1">
    <citation type="submission" date="2022-05" db="EMBL/GenBank/DDBJ databases">
        <authorList>
            <person name="Colautti A."/>
            <person name="Iacumin L."/>
        </authorList>
    </citation>
    <scope>NUCLEOTIDE SEQUENCE</scope>
    <source>
        <strain evidence="2">SK 55</strain>
    </source>
</reference>
<protein>
    <submittedName>
        <fullName evidence="2">DUF3307 domain-containing protein</fullName>
    </submittedName>
</protein>
<evidence type="ECO:0000256" key="1">
    <source>
        <dbReference type="SAM" id="Phobius"/>
    </source>
</evidence>
<feature type="transmembrane region" description="Helical" evidence="1">
    <location>
        <begin position="93"/>
        <end position="115"/>
    </location>
</feature>
<keyword evidence="1" id="KW-1133">Transmembrane helix</keyword>
<feature type="transmembrane region" description="Helical" evidence="1">
    <location>
        <begin position="6"/>
        <end position="24"/>
    </location>
</feature>
<proteinExistence type="predicted"/>
<name>A0A9X3RDZ2_9BACL</name>
<keyword evidence="1" id="KW-0472">Membrane</keyword>
<dbReference type="EMBL" id="JAMKBJ010000012">
    <property type="protein sequence ID" value="MCZ8538066.1"/>
    <property type="molecule type" value="Genomic_DNA"/>
</dbReference>
<keyword evidence="1" id="KW-0812">Transmembrane</keyword>
<dbReference type="RefSeq" id="WP_269927136.1">
    <property type="nucleotide sequence ID" value="NZ_JAMKBJ010000012.1"/>
</dbReference>
<accession>A0A9X3RDZ2</accession>
<dbReference type="Pfam" id="PF11750">
    <property type="entry name" value="DUF3307"/>
    <property type="match status" value="1"/>
</dbReference>
<evidence type="ECO:0000313" key="3">
    <source>
        <dbReference type="Proteomes" id="UP001152173"/>
    </source>
</evidence>